<organism evidence="1 2">
    <name type="scientific">Cetraspora pellucida</name>
    <dbReference type="NCBI Taxonomy" id="1433469"/>
    <lineage>
        <taxon>Eukaryota</taxon>
        <taxon>Fungi</taxon>
        <taxon>Fungi incertae sedis</taxon>
        <taxon>Mucoromycota</taxon>
        <taxon>Glomeromycotina</taxon>
        <taxon>Glomeromycetes</taxon>
        <taxon>Diversisporales</taxon>
        <taxon>Gigasporaceae</taxon>
        <taxon>Cetraspora</taxon>
    </lineage>
</organism>
<keyword evidence="2" id="KW-1185">Reference proteome</keyword>
<dbReference type="EMBL" id="CAJVPW010066948">
    <property type="protein sequence ID" value="CAG8788675.1"/>
    <property type="molecule type" value="Genomic_DNA"/>
</dbReference>
<name>A0ACA9RD24_9GLOM</name>
<dbReference type="Proteomes" id="UP000789366">
    <property type="component" value="Unassembled WGS sequence"/>
</dbReference>
<feature type="non-terminal residue" evidence="1">
    <location>
        <position position="1"/>
    </location>
</feature>
<comment type="caution">
    <text evidence="1">The sequence shown here is derived from an EMBL/GenBank/DDBJ whole genome shotgun (WGS) entry which is preliminary data.</text>
</comment>
<protein>
    <submittedName>
        <fullName evidence="1">12498_t:CDS:1</fullName>
    </submittedName>
</protein>
<evidence type="ECO:0000313" key="2">
    <source>
        <dbReference type="Proteomes" id="UP000789366"/>
    </source>
</evidence>
<accession>A0ACA9RD24</accession>
<sequence>IAVWDISYYIHSYLISYATEATFQHHTPFDLGTPIFSYQAHQSGVNCLALHHMNNPATSNFIKESYMVVTGGDDNAIGAIVLEFTHEIKEMNYGMKRGKWIVEQCINDILKMDVAHGSSIQ</sequence>
<feature type="non-terminal residue" evidence="1">
    <location>
        <position position="121"/>
    </location>
</feature>
<gene>
    <name evidence="1" type="ORF">SPELUC_LOCUS17027</name>
</gene>
<reference evidence="1" key="1">
    <citation type="submission" date="2021-06" db="EMBL/GenBank/DDBJ databases">
        <authorList>
            <person name="Kallberg Y."/>
            <person name="Tangrot J."/>
            <person name="Rosling A."/>
        </authorList>
    </citation>
    <scope>NUCLEOTIDE SEQUENCE</scope>
    <source>
        <strain evidence="1">28 12/20/2015</strain>
    </source>
</reference>
<proteinExistence type="predicted"/>
<evidence type="ECO:0000313" key="1">
    <source>
        <dbReference type="EMBL" id="CAG8788675.1"/>
    </source>
</evidence>